<evidence type="ECO:0000256" key="2">
    <source>
        <dbReference type="SAM" id="Phobius"/>
    </source>
</evidence>
<comment type="caution">
    <text evidence="5">The sequence shown here is derived from an EMBL/GenBank/DDBJ whole genome shotgun (WGS) entry which is preliminary data.</text>
</comment>
<dbReference type="Gene3D" id="2.60.40.10">
    <property type="entry name" value="Immunoglobulins"/>
    <property type="match status" value="1"/>
</dbReference>
<evidence type="ECO:0000256" key="3">
    <source>
        <dbReference type="SAM" id="SignalP"/>
    </source>
</evidence>
<dbReference type="AlphaFoldDB" id="A0AA35RAW5"/>
<keyword evidence="3" id="KW-0732">Signal</keyword>
<dbReference type="Proteomes" id="UP001174909">
    <property type="component" value="Unassembled WGS sequence"/>
</dbReference>
<dbReference type="SUPFAM" id="SSF49265">
    <property type="entry name" value="Fibronectin type III"/>
    <property type="match status" value="1"/>
</dbReference>
<reference evidence="5" key="1">
    <citation type="submission" date="2023-03" db="EMBL/GenBank/DDBJ databases">
        <authorList>
            <person name="Steffen K."/>
            <person name="Cardenas P."/>
        </authorList>
    </citation>
    <scope>NUCLEOTIDE SEQUENCE</scope>
</reference>
<dbReference type="InterPro" id="IPR036116">
    <property type="entry name" value="FN3_sf"/>
</dbReference>
<feature type="region of interest" description="Disordered" evidence="1">
    <location>
        <begin position="522"/>
        <end position="560"/>
    </location>
</feature>
<proteinExistence type="predicted"/>
<feature type="signal peptide" evidence="3">
    <location>
        <begin position="1"/>
        <end position="17"/>
    </location>
</feature>
<keyword evidence="2" id="KW-0472">Membrane</keyword>
<feature type="compositionally biased region" description="Pro residues" evidence="1">
    <location>
        <begin position="546"/>
        <end position="555"/>
    </location>
</feature>
<dbReference type="Pfam" id="PF00041">
    <property type="entry name" value="fn3"/>
    <property type="match status" value="1"/>
</dbReference>
<protein>
    <recommendedName>
        <fullName evidence="4">Fibronectin type-III domain-containing protein</fullName>
    </recommendedName>
</protein>
<feature type="chain" id="PRO_5041249841" description="Fibronectin type-III domain-containing protein" evidence="3">
    <location>
        <begin position="18"/>
        <end position="650"/>
    </location>
</feature>
<evidence type="ECO:0000256" key="1">
    <source>
        <dbReference type="SAM" id="MobiDB-lite"/>
    </source>
</evidence>
<evidence type="ECO:0000259" key="4">
    <source>
        <dbReference type="PROSITE" id="PS50853"/>
    </source>
</evidence>
<dbReference type="EMBL" id="CASHTH010000815">
    <property type="protein sequence ID" value="CAI8008068.1"/>
    <property type="molecule type" value="Genomic_DNA"/>
</dbReference>
<organism evidence="5 6">
    <name type="scientific">Geodia barretti</name>
    <name type="common">Barrett's horny sponge</name>
    <dbReference type="NCBI Taxonomy" id="519541"/>
    <lineage>
        <taxon>Eukaryota</taxon>
        <taxon>Metazoa</taxon>
        <taxon>Porifera</taxon>
        <taxon>Demospongiae</taxon>
        <taxon>Heteroscleromorpha</taxon>
        <taxon>Tetractinellida</taxon>
        <taxon>Astrophorina</taxon>
        <taxon>Geodiidae</taxon>
        <taxon>Geodia</taxon>
    </lineage>
</organism>
<sequence>MTIWMVLLLLIAKFVQGDKNFAGFIESPQPSLSPLLSSASFSCSVNSTEVRELLWEVDGGQTSSDSYAESLRGRGLNWTNSKDNQKWSLQLTVLASKENNGTRIVCVAFTVSDGIIKTPATHLYAYGHPSAPGNVSLIPIPPGQLSLTWSKPYSPPTVSISYMVTITELDPITKTIVGQSFMVMVENSIMYTFTPAVQSCNEYSFQIQAENEAGTSGYSKAVSATLPIGEQGVLSNVYPRKCSPDGFNNTLLYSTAPNMTQLSSSLTHSLAIDDNGDVTCNITFLPAEACPDYPVIRYTLNLLNTITNTTTVHHLLPTLLPTAPLLKLDSSDGLERDSRYLYFVTAKGGAGLRESERRQMVTTDVSDVVVSLDCPTLNITCHLLPGSLAKGCFISLIPPPEQKPEESSEQMVLNKTIPRLNSSLEARATLVLSPQSCCYQLKVYDWEAEGSVGLISIPLTTGSELCDVPEVVTGENTTGSNMGSSWLYLAPIVASVVGGVVLIAAMLLLVGLGIYCHRKTRTVQPAKESNQEPPPSQEPRSHDPPNTVPPPPPLYDQPDSLVSSVNFDEEVRYSILTRDSFSSHAPLTTDITQQPLYSKLNHYDAVNPLGNHSSTTLSLQPWNTHIYSEPHSTGRDHEFINSVPSAGTSV</sequence>
<keyword evidence="2" id="KW-0812">Transmembrane</keyword>
<keyword evidence="6" id="KW-1185">Reference proteome</keyword>
<dbReference type="CDD" id="cd00063">
    <property type="entry name" value="FN3"/>
    <property type="match status" value="1"/>
</dbReference>
<evidence type="ECO:0000313" key="5">
    <source>
        <dbReference type="EMBL" id="CAI8008068.1"/>
    </source>
</evidence>
<evidence type="ECO:0000313" key="6">
    <source>
        <dbReference type="Proteomes" id="UP001174909"/>
    </source>
</evidence>
<dbReference type="InterPro" id="IPR003961">
    <property type="entry name" value="FN3_dom"/>
</dbReference>
<feature type="domain" description="Fibronectin type-III" evidence="4">
    <location>
        <begin position="131"/>
        <end position="229"/>
    </location>
</feature>
<name>A0AA35RAW5_GEOBA</name>
<dbReference type="PROSITE" id="PS50853">
    <property type="entry name" value="FN3"/>
    <property type="match status" value="1"/>
</dbReference>
<keyword evidence="2" id="KW-1133">Transmembrane helix</keyword>
<feature type="transmembrane region" description="Helical" evidence="2">
    <location>
        <begin position="486"/>
        <end position="515"/>
    </location>
</feature>
<dbReference type="SMART" id="SM00060">
    <property type="entry name" value="FN3"/>
    <property type="match status" value="2"/>
</dbReference>
<dbReference type="InterPro" id="IPR013783">
    <property type="entry name" value="Ig-like_fold"/>
</dbReference>
<feature type="region of interest" description="Disordered" evidence="1">
    <location>
        <begin position="629"/>
        <end position="650"/>
    </location>
</feature>
<accession>A0AA35RAW5</accession>
<gene>
    <name evidence="5" type="ORF">GBAR_LOCUS5592</name>
</gene>